<keyword evidence="9" id="KW-1185">Reference proteome</keyword>
<evidence type="ECO:0000256" key="5">
    <source>
        <dbReference type="ARBA" id="ARBA00023136"/>
    </source>
</evidence>
<feature type="transmembrane region" description="Helical" evidence="7">
    <location>
        <begin position="168"/>
        <end position="194"/>
    </location>
</feature>
<dbReference type="InterPro" id="IPR050367">
    <property type="entry name" value="APC_superfamily"/>
</dbReference>
<evidence type="ECO:0000256" key="6">
    <source>
        <dbReference type="SAM" id="MobiDB-lite"/>
    </source>
</evidence>
<accession>A0A3M3E457</accession>
<feature type="transmembrane region" description="Helical" evidence="7">
    <location>
        <begin position="112"/>
        <end position="132"/>
    </location>
</feature>
<feature type="transmembrane region" description="Helical" evidence="7">
    <location>
        <begin position="367"/>
        <end position="393"/>
    </location>
</feature>
<keyword evidence="5 7" id="KW-0472">Membrane</keyword>
<evidence type="ECO:0000256" key="7">
    <source>
        <dbReference type="SAM" id="Phobius"/>
    </source>
</evidence>
<dbReference type="GO" id="GO:0022857">
    <property type="term" value="F:transmembrane transporter activity"/>
    <property type="evidence" value="ECO:0007669"/>
    <property type="project" value="InterPro"/>
</dbReference>
<dbReference type="PIRSF" id="PIRSF006060">
    <property type="entry name" value="AA_transporter"/>
    <property type="match status" value="1"/>
</dbReference>
<feature type="transmembrane region" description="Helical" evidence="7">
    <location>
        <begin position="86"/>
        <end position="106"/>
    </location>
</feature>
<sequence>MELTQTARWRTLAGSNKTGGRHGQDARDGVAQSEAARNAVSIRDWLGGSNAGSWTAVASILKIRFSRICIMSINDRLTAHLNRGTVGFPTALASTIGLIMASPVILTATMGFGIGGSAFAVAMLIAVVMMLAQATTFAEAASILPTTGSVYDYINCGMGRFFAITGTLSAYLIVHVFAGTAETILSGVMALVNFEHLNTLAESAGGSWLLGVGFVIVFGILNAFGVSAFGRAEIILTFGMWTTLMVFGVLGLIAAPAVQLEGWFGVSLVGTDLITILSLVGMAMFMFVGCEFVTPLAPDLRNSAKVMPKAMVLGLLSVASCMFIYGAAMKRQVENVLLDAASGVHLLDTPMAIPRFAEQVMGDIGPIWLGIGFLFAGAATINTLMAGVPRILYGMAVDGALPKVFTYLHPRFKTPLLCILVAVLIPCLHALWLGGNTDNIMHLVLAAVCAWSFAYLLVTVSVVSLRIRRPDLPRAYRSPFFPLPQILSSAGIVLGMWFITPPGMNPADIYIPFAVMLGGTAAYALFWTLVVQKVNPFTPASVEDVLAKEFSHEPGQPVDAFDERAAKTV</sequence>
<feature type="transmembrane region" description="Helical" evidence="7">
    <location>
        <begin position="511"/>
        <end position="531"/>
    </location>
</feature>
<dbReference type="STRING" id="47879.AXG94_26615"/>
<comment type="subcellular location">
    <subcellularLocation>
        <location evidence="1">Cell membrane</location>
        <topology evidence="1">Multi-pass membrane protein</topology>
    </subcellularLocation>
</comment>
<organism evidence="8 9">
    <name type="scientific">Pseudomonas corrugata</name>
    <dbReference type="NCBI Taxonomy" id="47879"/>
    <lineage>
        <taxon>Bacteria</taxon>
        <taxon>Pseudomonadati</taxon>
        <taxon>Pseudomonadota</taxon>
        <taxon>Gammaproteobacteria</taxon>
        <taxon>Pseudomonadales</taxon>
        <taxon>Pseudomonadaceae</taxon>
        <taxon>Pseudomonas</taxon>
    </lineage>
</organism>
<dbReference type="PANTHER" id="PTHR42770:SF12">
    <property type="entry name" value="AMINO ACID TRANSPORTER"/>
    <property type="match status" value="1"/>
</dbReference>
<reference evidence="8 9" key="1">
    <citation type="submission" date="2018-08" db="EMBL/GenBank/DDBJ databases">
        <title>Recombination of ecologically and evolutionarily significant loci maintains genetic cohesion in the Pseudomonas syringae species complex.</title>
        <authorList>
            <person name="Dillon M."/>
            <person name="Thakur S."/>
            <person name="Almeida R.N.D."/>
            <person name="Weir B.S."/>
            <person name="Guttman D.S."/>
        </authorList>
    </citation>
    <scope>NUCLEOTIDE SEQUENCE [LARGE SCALE GENOMIC DNA]</scope>
    <source>
        <strain evidence="8 9">NCPPB2445</strain>
    </source>
</reference>
<feature type="transmembrane region" description="Helical" evidence="7">
    <location>
        <begin position="238"/>
        <end position="258"/>
    </location>
</feature>
<dbReference type="GO" id="GO:0005886">
    <property type="term" value="C:plasma membrane"/>
    <property type="evidence" value="ECO:0007669"/>
    <property type="project" value="UniProtKB-SubCell"/>
</dbReference>
<dbReference type="EMBL" id="RBOJ01000102">
    <property type="protein sequence ID" value="RMM43419.1"/>
    <property type="molecule type" value="Genomic_DNA"/>
</dbReference>
<gene>
    <name evidence="8" type="ORF">ALQ77_01741</name>
</gene>
<keyword evidence="3 7" id="KW-0812">Transmembrane</keyword>
<dbReference type="AlphaFoldDB" id="A0A3M3E457"/>
<proteinExistence type="predicted"/>
<comment type="caution">
    <text evidence="8">The sequence shown here is derived from an EMBL/GenBank/DDBJ whole genome shotgun (WGS) entry which is preliminary data.</text>
</comment>
<dbReference type="Gene3D" id="1.20.1740.10">
    <property type="entry name" value="Amino acid/polyamine transporter I"/>
    <property type="match status" value="1"/>
</dbReference>
<name>A0A3M3E457_9PSED</name>
<evidence type="ECO:0000256" key="1">
    <source>
        <dbReference type="ARBA" id="ARBA00004651"/>
    </source>
</evidence>
<evidence type="ECO:0008006" key="10">
    <source>
        <dbReference type="Google" id="ProtNLM"/>
    </source>
</evidence>
<evidence type="ECO:0000256" key="2">
    <source>
        <dbReference type="ARBA" id="ARBA00022475"/>
    </source>
</evidence>
<dbReference type="Proteomes" id="UP000270661">
    <property type="component" value="Unassembled WGS sequence"/>
</dbReference>
<keyword evidence="2" id="KW-1003">Cell membrane</keyword>
<feature type="transmembrane region" description="Helical" evidence="7">
    <location>
        <begin position="264"/>
        <end position="289"/>
    </location>
</feature>
<feature type="transmembrane region" description="Helical" evidence="7">
    <location>
        <begin position="310"/>
        <end position="328"/>
    </location>
</feature>
<evidence type="ECO:0000256" key="3">
    <source>
        <dbReference type="ARBA" id="ARBA00022692"/>
    </source>
</evidence>
<keyword evidence="4 7" id="KW-1133">Transmembrane helix</keyword>
<protein>
    <recommendedName>
        <fullName evidence="10">Amino acid permease/ SLC12A domain-containing protein</fullName>
    </recommendedName>
</protein>
<feature type="transmembrane region" description="Helical" evidence="7">
    <location>
        <begin position="479"/>
        <end position="499"/>
    </location>
</feature>
<feature type="transmembrane region" description="Helical" evidence="7">
    <location>
        <begin position="440"/>
        <end position="467"/>
    </location>
</feature>
<dbReference type="PANTHER" id="PTHR42770">
    <property type="entry name" value="AMINO ACID TRANSPORTER-RELATED"/>
    <property type="match status" value="1"/>
</dbReference>
<dbReference type="InterPro" id="IPR002293">
    <property type="entry name" value="AA/rel_permease1"/>
</dbReference>
<dbReference type="Pfam" id="PF13520">
    <property type="entry name" value="AA_permease_2"/>
    <property type="match status" value="1"/>
</dbReference>
<feature type="transmembrane region" description="Helical" evidence="7">
    <location>
        <begin position="414"/>
        <end position="434"/>
    </location>
</feature>
<feature type="region of interest" description="Disordered" evidence="6">
    <location>
        <begin position="11"/>
        <end position="31"/>
    </location>
</feature>
<evidence type="ECO:0000313" key="8">
    <source>
        <dbReference type="EMBL" id="RMM43419.1"/>
    </source>
</evidence>
<evidence type="ECO:0000256" key="4">
    <source>
        <dbReference type="ARBA" id="ARBA00022989"/>
    </source>
</evidence>
<feature type="transmembrane region" description="Helical" evidence="7">
    <location>
        <begin position="206"/>
        <end position="226"/>
    </location>
</feature>
<evidence type="ECO:0000313" key="9">
    <source>
        <dbReference type="Proteomes" id="UP000270661"/>
    </source>
</evidence>